<dbReference type="InterPro" id="IPR006015">
    <property type="entry name" value="Universal_stress_UspA"/>
</dbReference>
<gene>
    <name evidence="1" type="ORF">ESA94_06470</name>
</gene>
<dbReference type="OrthoDB" id="659195at2"/>
<dbReference type="Proteomes" id="UP000290204">
    <property type="component" value="Unassembled WGS sequence"/>
</dbReference>
<reference evidence="1 2" key="1">
    <citation type="submission" date="2019-01" db="EMBL/GenBank/DDBJ databases">
        <title>Lacibacter sp. strain TTM-7.</title>
        <authorList>
            <person name="Chen W.-M."/>
        </authorList>
    </citation>
    <scope>NUCLEOTIDE SEQUENCE [LARGE SCALE GENOMIC DNA]</scope>
    <source>
        <strain evidence="1 2">TTM-7</strain>
    </source>
</reference>
<dbReference type="Gene3D" id="3.40.50.12370">
    <property type="match status" value="1"/>
</dbReference>
<accession>A0A4Q1CNE3</accession>
<protein>
    <submittedName>
        <fullName evidence="1">Universal stress protein</fullName>
    </submittedName>
</protein>
<keyword evidence="2" id="KW-1185">Reference proteome</keyword>
<sequence length="273" mass="30975">MKKILLAFDGTHFSNGAFEFARWLNETEPVLVTGAFLPQAQAANMWSYADGMSGPMFVPLVEERDTEVMKANISKFETLCRKHNIEYRVHEDTFDFALPELKAETRFADVLIIGSEVFYENLGGKLNDYLHDVLHKAECPVIVVPENYAFPKTNVLCYDGSDSSVYAIKQFAYIFPELAKQPTMLVYIHKDGTNNLPQQVNIEELTARHFSDLTLMKLDMSADKHFGTWMNNREAAMLVAGSFGRSALSELVRKSLVKDVITEHKLPVFIAHR</sequence>
<comment type="caution">
    <text evidence="1">The sequence shown here is derived from an EMBL/GenBank/DDBJ whole genome shotgun (WGS) entry which is preliminary data.</text>
</comment>
<dbReference type="EMBL" id="SDHW01000001">
    <property type="protein sequence ID" value="RXK62638.1"/>
    <property type="molecule type" value="Genomic_DNA"/>
</dbReference>
<dbReference type="AlphaFoldDB" id="A0A4Q1CNE3"/>
<proteinExistence type="predicted"/>
<organism evidence="1 2">
    <name type="scientific">Lacibacter luteus</name>
    <dbReference type="NCBI Taxonomy" id="2508719"/>
    <lineage>
        <taxon>Bacteria</taxon>
        <taxon>Pseudomonadati</taxon>
        <taxon>Bacteroidota</taxon>
        <taxon>Chitinophagia</taxon>
        <taxon>Chitinophagales</taxon>
        <taxon>Chitinophagaceae</taxon>
        <taxon>Lacibacter</taxon>
    </lineage>
</organism>
<evidence type="ECO:0000313" key="1">
    <source>
        <dbReference type="EMBL" id="RXK62638.1"/>
    </source>
</evidence>
<evidence type="ECO:0000313" key="2">
    <source>
        <dbReference type="Proteomes" id="UP000290204"/>
    </source>
</evidence>
<dbReference type="RefSeq" id="WP_129130009.1">
    <property type="nucleotide sequence ID" value="NZ_SDHW01000001.1"/>
</dbReference>
<dbReference type="PRINTS" id="PR01438">
    <property type="entry name" value="UNVRSLSTRESS"/>
</dbReference>
<name>A0A4Q1CNE3_9BACT</name>
<dbReference type="SUPFAM" id="SSF52402">
    <property type="entry name" value="Adenine nucleotide alpha hydrolases-like"/>
    <property type="match status" value="2"/>
</dbReference>